<dbReference type="RefSeq" id="XP_009060326.1">
    <property type="nucleotide sequence ID" value="XM_009062078.1"/>
</dbReference>
<dbReference type="Gene3D" id="3.30.470.20">
    <property type="entry name" value="ATP-grasp fold, B domain"/>
    <property type="match status" value="1"/>
</dbReference>
<dbReference type="GO" id="GO:0000226">
    <property type="term" value="P:microtubule cytoskeleton organization"/>
    <property type="evidence" value="ECO:0007669"/>
    <property type="project" value="TreeGrafter"/>
</dbReference>
<keyword evidence="1" id="KW-0436">Ligase</keyword>
<protein>
    <recommendedName>
        <fullName evidence="6">Tubulin--tyrosine ligase-like protein 9</fullName>
    </recommendedName>
</protein>
<dbReference type="OrthoDB" id="277439at2759"/>
<dbReference type="GO" id="GO:0036064">
    <property type="term" value="C:ciliary basal body"/>
    <property type="evidence" value="ECO:0007669"/>
    <property type="project" value="TreeGrafter"/>
</dbReference>
<dbReference type="HOGENOM" id="CLU_010131_1_1_1"/>
<evidence type="ECO:0000256" key="2">
    <source>
        <dbReference type="ARBA" id="ARBA00022741"/>
    </source>
</evidence>
<gene>
    <name evidence="4" type="ORF">LOTGIDRAFT_106043</name>
</gene>
<evidence type="ECO:0008006" key="6">
    <source>
        <dbReference type="Google" id="ProtNLM"/>
    </source>
</evidence>
<evidence type="ECO:0000313" key="4">
    <source>
        <dbReference type="EMBL" id="ESO89298.1"/>
    </source>
</evidence>
<dbReference type="AlphaFoldDB" id="V3ZDV4"/>
<dbReference type="OMA" id="GLDAHDC"/>
<proteinExistence type="predicted"/>
<dbReference type="CTD" id="20230060"/>
<keyword evidence="2" id="KW-0547">Nucleotide-binding</keyword>
<evidence type="ECO:0000256" key="3">
    <source>
        <dbReference type="ARBA" id="ARBA00022840"/>
    </source>
</evidence>
<dbReference type="STRING" id="225164.V3ZDV4"/>
<feature type="non-terminal residue" evidence="4">
    <location>
        <position position="342"/>
    </location>
</feature>
<accession>V3ZDV4</accession>
<keyword evidence="5" id="KW-1185">Reference proteome</keyword>
<dbReference type="GO" id="GO:0015631">
    <property type="term" value="F:tubulin binding"/>
    <property type="evidence" value="ECO:0007669"/>
    <property type="project" value="TreeGrafter"/>
</dbReference>
<dbReference type="Proteomes" id="UP000030746">
    <property type="component" value="Unassembled WGS sequence"/>
</dbReference>
<evidence type="ECO:0000256" key="1">
    <source>
        <dbReference type="ARBA" id="ARBA00022598"/>
    </source>
</evidence>
<dbReference type="PANTHER" id="PTHR12241:SF118">
    <property type="entry name" value="TUBULIN POLYGLUTAMYLASE TTLL2-RELATED"/>
    <property type="match status" value="1"/>
</dbReference>
<dbReference type="GO" id="GO:0005524">
    <property type="term" value="F:ATP binding"/>
    <property type="evidence" value="ECO:0007669"/>
    <property type="project" value="UniProtKB-KW"/>
</dbReference>
<dbReference type="PROSITE" id="PS51221">
    <property type="entry name" value="TTL"/>
    <property type="match status" value="1"/>
</dbReference>
<evidence type="ECO:0000313" key="5">
    <source>
        <dbReference type="Proteomes" id="UP000030746"/>
    </source>
</evidence>
<sequence length="342" mass="40408">MNTKAFIFRINENGEGLEVVRNVCLERNWVEFDEDIHDESEWNVWWKSARFRSSDYDNLMPWQRLNHYPKSTTITRKDCLARNLKRMKGVYGPTVYNFCPMSFNLPNDYTKFVAEYSKMKTKNEEKHLLWICKPIDMSRGRGIFIFKDLSDLHYNSSAVVQKYITNPMLISGYKFDLRIYVAVPSFHPLQIYIHQESIVRFSTDKYDLNNLNNVFSHLTNSSINKFSPNYMAAKERIGAGCKWTLTQLRYYFHQNHIDDSLLWQKIINIITLTLITQSPHVPKVDNCSELYGFDILVDEKQKPWLIEVNFSPSLVTDCQTDYQVKKPVVHDFMEMLNLKDSD</sequence>
<keyword evidence="3" id="KW-0067">ATP-binding</keyword>
<reference evidence="4 5" key="1">
    <citation type="journal article" date="2013" name="Nature">
        <title>Insights into bilaterian evolution from three spiralian genomes.</title>
        <authorList>
            <person name="Simakov O."/>
            <person name="Marletaz F."/>
            <person name="Cho S.J."/>
            <person name="Edsinger-Gonzales E."/>
            <person name="Havlak P."/>
            <person name="Hellsten U."/>
            <person name="Kuo D.H."/>
            <person name="Larsson T."/>
            <person name="Lv J."/>
            <person name="Arendt D."/>
            <person name="Savage R."/>
            <person name="Osoegawa K."/>
            <person name="de Jong P."/>
            <person name="Grimwood J."/>
            <person name="Chapman J.A."/>
            <person name="Shapiro H."/>
            <person name="Aerts A."/>
            <person name="Otillar R.P."/>
            <person name="Terry A.Y."/>
            <person name="Boore J.L."/>
            <person name="Grigoriev I.V."/>
            <person name="Lindberg D.R."/>
            <person name="Seaver E.C."/>
            <person name="Weisblat D.A."/>
            <person name="Putnam N.H."/>
            <person name="Rokhsar D.S."/>
        </authorList>
    </citation>
    <scope>NUCLEOTIDE SEQUENCE [LARGE SCALE GENOMIC DNA]</scope>
</reference>
<dbReference type="SUPFAM" id="SSF56059">
    <property type="entry name" value="Glutathione synthetase ATP-binding domain-like"/>
    <property type="match status" value="1"/>
</dbReference>
<organism evidence="4 5">
    <name type="scientific">Lottia gigantea</name>
    <name type="common">Giant owl limpet</name>
    <dbReference type="NCBI Taxonomy" id="225164"/>
    <lineage>
        <taxon>Eukaryota</taxon>
        <taxon>Metazoa</taxon>
        <taxon>Spiralia</taxon>
        <taxon>Lophotrochozoa</taxon>
        <taxon>Mollusca</taxon>
        <taxon>Gastropoda</taxon>
        <taxon>Patellogastropoda</taxon>
        <taxon>Lottioidea</taxon>
        <taxon>Lottiidae</taxon>
        <taxon>Lottia</taxon>
    </lineage>
</organism>
<dbReference type="PANTHER" id="PTHR12241">
    <property type="entry name" value="TUBULIN POLYGLUTAMYLASE"/>
    <property type="match status" value="1"/>
</dbReference>
<dbReference type="GO" id="GO:0070740">
    <property type="term" value="F:tubulin-glutamic acid ligase activity"/>
    <property type="evidence" value="ECO:0007669"/>
    <property type="project" value="TreeGrafter"/>
</dbReference>
<dbReference type="EMBL" id="KB202619">
    <property type="protein sequence ID" value="ESO89298.1"/>
    <property type="molecule type" value="Genomic_DNA"/>
</dbReference>
<dbReference type="GeneID" id="20230060"/>
<dbReference type="Pfam" id="PF03133">
    <property type="entry name" value="TTL"/>
    <property type="match status" value="1"/>
</dbReference>
<dbReference type="KEGG" id="lgi:LOTGIDRAFT_106043"/>
<dbReference type="InterPro" id="IPR004344">
    <property type="entry name" value="TTL/TTLL_fam"/>
</dbReference>
<name>V3ZDV4_LOTGI</name>